<dbReference type="Proteomes" id="UP000317178">
    <property type="component" value="Chromosome"/>
</dbReference>
<sequence>MANIVELHGVELKPVVELEPFTFSKKTRTSPLRSVREMPDEWDHYWRESLADSGITEINPIFSGSWYLATDELSEAQLEKYLSVILDEWGGLSSLDDPDSVPVLDGGLVLYSKDDGMIVLPTCCSDLGNIADWKAAVTFKDDYWEMLWIGHPWLSMKFRKPWLLLSELHELNNPVERWAVKPDELGHAVSAAEDELSRFSKMIASVLVNWGYKGDAVGMSLKLVGLGNE</sequence>
<dbReference type="EMBL" id="CP036281">
    <property type="protein sequence ID" value="QDU81625.1"/>
    <property type="molecule type" value="Genomic_DNA"/>
</dbReference>
<reference evidence="1 2" key="1">
    <citation type="submission" date="2019-02" db="EMBL/GenBank/DDBJ databases">
        <title>Deep-cultivation of Planctomycetes and their phenomic and genomic characterization uncovers novel biology.</title>
        <authorList>
            <person name="Wiegand S."/>
            <person name="Jogler M."/>
            <person name="Boedeker C."/>
            <person name="Pinto D."/>
            <person name="Vollmers J."/>
            <person name="Rivas-Marin E."/>
            <person name="Kohn T."/>
            <person name="Peeters S.H."/>
            <person name="Heuer A."/>
            <person name="Rast P."/>
            <person name="Oberbeckmann S."/>
            <person name="Bunk B."/>
            <person name="Jeske O."/>
            <person name="Meyerdierks A."/>
            <person name="Storesund J.E."/>
            <person name="Kallscheuer N."/>
            <person name="Luecker S."/>
            <person name="Lage O.M."/>
            <person name="Pohl T."/>
            <person name="Merkel B.J."/>
            <person name="Hornburger P."/>
            <person name="Mueller R.-W."/>
            <person name="Bruemmer F."/>
            <person name="Labrenz M."/>
            <person name="Spormann A.M."/>
            <person name="Op den Camp H."/>
            <person name="Overmann J."/>
            <person name="Amann R."/>
            <person name="Jetten M.S.M."/>
            <person name="Mascher T."/>
            <person name="Medema M.H."/>
            <person name="Devos D.P."/>
            <person name="Kaster A.-K."/>
            <person name="Ovreas L."/>
            <person name="Rohde M."/>
            <person name="Galperin M.Y."/>
            <person name="Jogler C."/>
        </authorList>
    </citation>
    <scope>NUCLEOTIDE SEQUENCE [LARGE SCALE GENOMIC DNA]</scope>
    <source>
        <strain evidence="1 2">Pla110</strain>
    </source>
</reference>
<evidence type="ECO:0000313" key="2">
    <source>
        <dbReference type="Proteomes" id="UP000317178"/>
    </source>
</evidence>
<accession>A0A518CQY6</accession>
<dbReference type="KEGG" id="plon:Pla110_33680"/>
<dbReference type="AlphaFoldDB" id="A0A518CQY6"/>
<organism evidence="1 2">
    <name type="scientific">Polystyrenella longa</name>
    <dbReference type="NCBI Taxonomy" id="2528007"/>
    <lineage>
        <taxon>Bacteria</taxon>
        <taxon>Pseudomonadati</taxon>
        <taxon>Planctomycetota</taxon>
        <taxon>Planctomycetia</taxon>
        <taxon>Planctomycetales</taxon>
        <taxon>Planctomycetaceae</taxon>
        <taxon>Polystyrenella</taxon>
    </lineage>
</organism>
<gene>
    <name evidence="1" type="ORF">Pla110_33680</name>
</gene>
<protein>
    <submittedName>
        <fullName evidence="1">Uncharacterized protein</fullName>
    </submittedName>
</protein>
<proteinExistence type="predicted"/>
<name>A0A518CQY6_9PLAN</name>
<keyword evidence="2" id="KW-1185">Reference proteome</keyword>
<evidence type="ECO:0000313" key="1">
    <source>
        <dbReference type="EMBL" id="QDU81625.1"/>
    </source>
</evidence>